<dbReference type="EMBL" id="JAFDVH010000001">
    <property type="protein sequence ID" value="KAG7491969.1"/>
    <property type="molecule type" value="Genomic_DNA"/>
</dbReference>
<dbReference type="InterPro" id="IPR021133">
    <property type="entry name" value="HEAT_type_2"/>
</dbReference>
<evidence type="ECO:0000256" key="4">
    <source>
        <dbReference type="PROSITE-ProRule" id="PRU00103"/>
    </source>
</evidence>
<dbReference type="PANTHER" id="PTHR21331">
    <property type="entry name" value="BRCA1-ASSOCIATED ATM ACTIVATOR 1"/>
    <property type="match status" value="1"/>
</dbReference>
<evidence type="ECO:0000256" key="1">
    <source>
        <dbReference type="ARBA" id="ARBA00004496"/>
    </source>
</evidence>
<gene>
    <name evidence="5" type="ORF">MATL_G00009510</name>
</gene>
<protein>
    <recommendedName>
        <fullName evidence="7">BRCA1-associated ATM activator 1</fullName>
    </recommendedName>
</protein>
<dbReference type="GO" id="GO:0008283">
    <property type="term" value="P:cell population proliferation"/>
    <property type="evidence" value="ECO:0007669"/>
    <property type="project" value="InterPro"/>
</dbReference>
<dbReference type="GO" id="GO:0005634">
    <property type="term" value="C:nucleus"/>
    <property type="evidence" value="ECO:0007669"/>
    <property type="project" value="TreeGrafter"/>
</dbReference>
<dbReference type="OrthoDB" id="10057956at2759"/>
<comment type="similarity">
    <text evidence="3">Belongs to the BRAT1 family.</text>
</comment>
<evidence type="ECO:0000256" key="2">
    <source>
        <dbReference type="ARBA" id="ARBA00022490"/>
    </source>
</evidence>
<keyword evidence="2" id="KW-0963">Cytoplasm</keyword>
<evidence type="ECO:0000313" key="6">
    <source>
        <dbReference type="Proteomes" id="UP001046870"/>
    </source>
</evidence>
<dbReference type="Gene3D" id="1.25.10.10">
    <property type="entry name" value="Leucine-rich Repeat Variant"/>
    <property type="match status" value="1"/>
</dbReference>
<dbReference type="PANTHER" id="PTHR21331:SF2">
    <property type="entry name" value="BRCA1-ASSOCIATED ATM ACTIVATOR 1"/>
    <property type="match status" value="1"/>
</dbReference>
<dbReference type="GO" id="GO:0005737">
    <property type="term" value="C:cytoplasm"/>
    <property type="evidence" value="ECO:0007669"/>
    <property type="project" value="UniProtKB-SubCell"/>
</dbReference>
<dbReference type="InterPro" id="IPR038904">
    <property type="entry name" value="BRAT1"/>
</dbReference>
<feature type="repeat" description="HEAT" evidence="4">
    <location>
        <begin position="544"/>
        <end position="582"/>
    </location>
</feature>
<evidence type="ECO:0008006" key="7">
    <source>
        <dbReference type="Google" id="ProtNLM"/>
    </source>
</evidence>
<organism evidence="5 6">
    <name type="scientific">Megalops atlanticus</name>
    <name type="common">Tarpon</name>
    <name type="synonym">Clupea gigantea</name>
    <dbReference type="NCBI Taxonomy" id="7932"/>
    <lineage>
        <taxon>Eukaryota</taxon>
        <taxon>Metazoa</taxon>
        <taxon>Chordata</taxon>
        <taxon>Craniata</taxon>
        <taxon>Vertebrata</taxon>
        <taxon>Euteleostomi</taxon>
        <taxon>Actinopterygii</taxon>
        <taxon>Neopterygii</taxon>
        <taxon>Teleostei</taxon>
        <taxon>Elopiformes</taxon>
        <taxon>Megalopidae</taxon>
        <taxon>Megalops</taxon>
    </lineage>
</organism>
<evidence type="ECO:0000313" key="5">
    <source>
        <dbReference type="EMBL" id="KAG7491969.1"/>
    </source>
</evidence>
<comment type="caution">
    <text evidence="5">The sequence shown here is derived from an EMBL/GenBank/DDBJ whole genome shotgun (WGS) entry which is preliminary data.</text>
</comment>
<dbReference type="InterPro" id="IPR011989">
    <property type="entry name" value="ARM-like"/>
</dbReference>
<keyword evidence="6" id="KW-1185">Reference proteome</keyword>
<sequence>MDDECAELLPLVCALLANPKYTLSDDTCLEKLLDWFTNLTETDSSLLEVNSCLIGFVSNICKSKTADPSILSFALKLSGLLASTEDGFEVLQQQNVLEHAFEYKGWSESSLWEDATVRSGWIHGLENMIKHQKAMLFLFKNGLTEVILNLQTDKSLFVASAANKLLAHILNFGEVIAMCPKGNKTELSGVHKDGIGRECPEWTDGTMEIVRHLGDSLMSGVPFRIDQSLKLVALSLAHCQPHVREMLWQKTEGAIEVLLGNGQSSLTKLFMEVLQAAARTPLFSKTDSNIVPLMETMIYTLKPTQAIPFATGLIHLEYCPQSLKKRAIGVILQPLQFVTASTDQQRLWSDMAEENGCQHSALEEQLSQKTSCVSLLCLSLSSTAELAGMNSLHVDIPVQSLIQSVIIVLKVCVGMSFSSSPSNSILRNLIGCSRVQKCALDTLASLSQFQDSIVYMNEVFTLILQYLDSPDSDSTVLQKAFQVILKWLCRGLGALPQDLFPVLRKRLCDVRWEVRDSSLEFLTQLTSHFQETPSYCETLLSSGVLELLMILLKDPESYVRASAILALGQTARLPSKDNVPRSGHVVQEDLVMHFMDVLAQDAEVFARRAVVRVLTMWLACPLPAGDLEIPLSTVLELGSEDLDWEVKVHTLELAQILIDQTLAQSGQSTCPYAVVPAARSSGTNLTESLRKLQDLKIFGVLFKGLFDCDRPVAQKACSLLLSLKRLTARNSGLADSTVVCDLQGQTWVEDALKKHLEKHVAGTDLQKPMGFVKVLSVLDLENMQHTLGQSSDHLENSPRSLMEDILAVSHVSEDNIMDCY</sequence>
<dbReference type="Proteomes" id="UP001046870">
    <property type="component" value="Chromosome 1"/>
</dbReference>
<proteinExistence type="inferred from homology"/>
<comment type="subcellular location">
    <subcellularLocation>
        <location evidence="1">Cytoplasm</location>
    </subcellularLocation>
</comment>
<reference evidence="5" key="1">
    <citation type="submission" date="2021-01" db="EMBL/GenBank/DDBJ databases">
        <authorList>
            <person name="Zahm M."/>
            <person name="Roques C."/>
            <person name="Cabau C."/>
            <person name="Klopp C."/>
            <person name="Donnadieu C."/>
            <person name="Jouanno E."/>
            <person name="Lampietro C."/>
            <person name="Louis A."/>
            <person name="Herpin A."/>
            <person name="Echchiki A."/>
            <person name="Berthelot C."/>
            <person name="Parey E."/>
            <person name="Roest-Crollius H."/>
            <person name="Braasch I."/>
            <person name="Postlethwait J."/>
            <person name="Bobe J."/>
            <person name="Montfort J."/>
            <person name="Bouchez O."/>
            <person name="Begum T."/>
            <person name="Mejri S."/>
            <person name="Adams A."/>
            <person name="Chen W.-J."/>
            <person name="Guiguen Y."/>
        </authorList>
    </citation>
    <scope>NUCLEOTIDE SEQUENCE</scope>
    <source>
        <strain evidence="5">YG-15Mar2019-1</strain>
        <tissue evidence="5">Brain</tissue>
    </source>
</reference>
<dbReference type="SUPFAM" id="SSF48371">
    <property type="entry name" value="ARM repeat"/>
    <property type="match status" value="1"/>
</dbReference>
<dbReference type="InterPro" id="IPR016024">
    <property type="entry name" value="ARM-type_fold"/>
</dbReference>
<accession>A0A9D3QJC6</accession>
<name>A0A9D3QJC6_MEGAT</name>
<dbReference type="PROSITE" id="PS50077">
    <property type="entry name" value="HEAT_REPEAT"/>
    <property type="match status" value="1"/>
</dbReference>
<dbReference type="AlphaFoldDB" id="A0A9D3QJC6"/>
<evidence type="ECO:0000256" key="3">
    <source>
        <dbReference type="ARBA" id="ARBA00061308"/>
    </source>
</evidence>
<dbReference type="GO" id="GO:0006974">
    <property type="term" value="P:DNA damage response"/>
    <property type="evidence" value="ECO:0007669"/>
    <property type="project" value="InterPro"/>
</dbReference>